<dbReference type="OrthoDB" id="9796965at2"/>
<dbReference type="Pfam" id="PF08712">
    <property type="entry name" value="Nfu_N"/>
    <property type="match status" value="1"/>
</dbReference>
<protein>
    <submittedName>
        <fullName evidence="3">Iron transporter</fullName>
    </submittedName>
</protein>
<sequence>MFIQTERTPNPLTLKFLPGREVAEGGAQFARGDDTARSPLAGTLLAIDGVEGIYLGADFVSVTKSEQADWMLLKPLILSDIMEHFTSGRPVLTGEGDAAAAPAVDEDEVTATIRELIDTRVRPAVAQDGGDIVFEGFDHGIVYLQMHGACSGCPSSTMTLKNGIETMLKHYVPEVVEVRQV</sequence>
<dbReference type="SUPFAM" id="SSF110836">
    <property type="entry name" value="Hypothetical protein SAV1430"/>
    <property type="match status" value="1"/>
</dbReference>
<reference evidence="3 4" key="1">
    <citation type="submission" date="2015-12" db="EMBL/GenBank/DDBJ databases">
        <title>Genome sequence of Tistrella mobilis MCCC 1A02139.</title>
        <authorList>
            <person name="Lu L."/>
            <person name="Lai Q."/>
            <person name="Shao Z."/>
            <person name="Qian P."/>
        </authorList>
    </citation>
    <scope>NUCLEOTIDE SEQUENCE [LARGE SCALE GENOMIC DNA]</scope>
    <source>
        <strain evidence="3 4">MCCC 1A02139</strain>
    </source>
</reference>
<dbReference type="InterPro" id="IPR035433">
    <property type="entry name" value="NFU1-like"/>
</dbReference>
<evidence type="ECO:0000313" key="3">
    <source>
        <dbReference type="EMBL" id="KYO52530.1"/>
    </source>
</evidence>
<dbReference type="GO" id="GO:0005506">
    <property type="term" value="F:iron ion binding"/>
    <property type="evidence" value="ECO:0007669"/>
    <property type="project" value="InterPro"/>
</dbReference>
<comment type="caution">
    <text evidence="3">The sequence shown here is derived from an EMBL/GenBank/DDBJ whole genome shotgun (WGS) entry which is preliminary data.</text>
</comment>
<dbReference type="PIRSF" id="PIRSF036773">
    <property type="entry name" value="HIRIP5"/>
    <property type="match status" value="1"/>
</dbReference>
<evidence type="ECO:0000313" key="4">
    <source>
        <dbReference type="Proteomes" id="UP000075787"/>
    </source>
</evidence>
<name>A0A162KZJ8_9PROT</name>
<dbReference type="RefSeq" id="WP_062764099.1">
    <property type="nucleotide sequence ID" value="NZ_CP121013.1"/>
</dbReference>
<dbReference type="PANTHER" id="PTHR11178:SF1">
    <property type="entry name" value="NFU1 IRON-SULFUR CLUSTER SCAFFOLD HOMOLOG, MITOCHONDRIAL"/>
    <property type="match status" value="1"/>
</dbReference>
<accession>A0A162KZJ8</accession>
<evidence type="ECO:0000259" key="2">
    <source>
        <dbReference type="SMART" id="SM00932"/>
    </source>
</evidence>
<dbReference type="InterPro" id="IPR001075">
    <property type="entry name" value="NIF_FeS_clus_asmbl_NifU_C"/>
</dbReference>
<dbReference type="InterPro" id="IPR034904">
    <property type="entry name" value="FSCA_dom_sf"/>
</dbReference>
<dbReference type="EMBL" id="LPZR01000155">
    <property type="protein sequence ID" value="KYO52530.1"/>
    <property type="molecule type" value="Genomic_DNA"/>
</dbReference>
<dbReference type="InterPro" id="IPR014824">
    <property type="entry name" value="Nfu/NifU_N"/>
</dbReference>
<dbReference type="SUPFAM" id="SSF117916">
    <property type="entry name" value="Fe-S cluster assembly (FSCA) domain-like"/>
    <property type="match status" value="1"/>
</dbReference>
<dbReference type="GeneID" id="97244315"/>
<organism evidence="3 4">
    <name type="scientific">Tistrella mobilis</name>
    <dbReference type="NCBI Taxonomy" id="171437"/>
    <lineage>
        <taxon>Bacteria</taxon>
        <taxon>Pseudomonadati</taxon>
        <taxon>Pseudomonadota</taxon>
        <taxon>Alphaproteobacteria</taxon>
        <taxon>Geminicoccales</taxon>
        <taxon>Geminicoccaceae</taxon>
        <taxon>Tistrella</taxon>
    </lineage>
</organism>
<dbReference type="Pfam" id="PF01106">
    <property type="entry name" value="NifU"/>
    <property type="match status" value="1"/>
</dbReference>
<gene>
    <name evidence="3" type="ORF">AUP44_05010</name>
</gene>
<dbReference type="InterPro" id="IPR036498">
    <property type="entry name" value="Nfu/NifU_N_sf"/>
</dbReference>
<dbReference type="AlphaFoldDB" id="A0A162KZJ8"/>
<comment type="similarity">
    <text evidence="1">Belongs to the NifU family.</text>
</comment>
<dbReference type="PANTHER" id="PTHR11178">
    <property type="entry name" value="IRON-SULFUR CLUSTER SCAFFOLD PROTEIN NFU-RELATED"/>
    <property type="match status" value="1"/>
</dbReference>
<feature type="domain" description="Scaffold protein Nfu/NifU N-terminal" evidence="2">
    <location>
        <begin position="3"/>
        <end position="88"/>
    </location>
</feature>
<proteinExistence type="inferred from homology"/>
<dbReference type="GO" id="GO:0051536">
    <property type="term" value="F:iron-sulfur cluster binding"/>
    <property type="evidence" value="ECO:0007669"/>
    <property type="project" value="InterPro"/>
</dbReference>
<evidence type="ECO:0000256" key="1">
    <source>
        <dbReference type="ARBA" id="ARBA00006420"/>
    </source>
</evidence>
<dbReference type="Gene3D" id="3.30.1370.70">
    <property type="entry name" value="Scaffold protein Nfu/NifU, N-terminal domain"/>
    <property type="match status" value="1"/>
</dbReference>
<dbReference type="FunFam" id="3.30.300.130:FF:000001">
    <property type="entry name" value="NFU1 iron-sulfur cluster scaffold"/>
    <property type="match status" value="1"/>
</dbReference>
<dbReference type="Proteomes" id="UP000075787">
    <property type="component" value="Unassembled WGS sequence"/>
</dbReference>
<dbReference type="GO" id="GO:0016226">
    <property type="term" value="P:iron-sulfur cluster assembly"/>
    <property type="evidence" value="ECO:0007669"/>
    <property type="project" value="InterPro"/>
</dbReference>
<dbReference type="SMART" id="SM00932">
    <property type="entry name" value="Nfu_N"/>
    <property type="match status" value="1"/>
</dbReference>
<dbReference type="Gene3D" id="3.30.300.130">
    <property type="entry name" value="Fe-S cluster assembly (FSCA)"/>
    <property type="match status" value="1"/>
</dbReference>